<protein>
    <submittedName>
        <fullName evidence="1">Uncharacterized protein</fullName>
    </submittedName>
</protein>
<keyword evidence="2" id="KW-1185">Reference proteome</keyword>
<dbReference type="AlphaFoldDB" id="A0A8X7TTT6"/>
<organism evidence="1 2">
    <name type="scientific">Brassica carinata</name>
    <name type="common">Ethiopian mustard</name>
    <name type="synonym">Abyssinian cabbage</name>
    <dbReference type="NCBI Taxonomy" id="52824"/>
    <lineage>
        <taxon>Eukaryota</taxon>
        <taxon>Viridiplantae</taxon>
        <taxon>Streptophyta</taxon>
        <taxon>Embryophyta</taxon>
        <taxon>Tracheophyta</taxon>
        <taxon>Spermatophyta</taxon>
        <taxon>Magnoliopsida</taxon>
        <taxon>eudicotyledons</taxon>
        <taxon>Gunneridae</taxon>
        <taxon>Pentapetalae</taxon>
        <taxon>rosids</taxon>
        <taxon>malvids</taxon>
        <taxon>Brassicales</taxon>
        <taxon>Brassicaceae</taxon>
        <taxon>Brassiceae</taxon>
        <taxon>Brassica</taxon>
    </lineage>
</organism>
<comment type="caution">
    <text evidence="1">The sequence shown here is derived from an EMBL/GenBank/DDBJ whole genome shotgun (WGS) entry which is preliminary data.</text>
</comment>
<proteinExistence type="predicted"/>
<evidence type="ECO:0000313" key="2">
    <source>
        <dbReference type="Proteomes" id="UP000886595"/>
    </source>
</evidence>
<sequence>MSAALVGLSKSEGFAGILPSFFIPSLLRQAMALAAPITVRRFSMASSAVVVFVLLTATSNVRPSLTSQHYMGLIELLVVVCEAIVCRMGSGYGAADIAACSCGHVL</sequence>
<dbReference type="EMBL" id="JAAMPC010000016">
    <property type="protein sequence ID" value="KAG2251901.1"/>
    <property type="molecule type" value="Genomic_DNA"/>
</dbReference>
<gene>
    <name evidence="1" type="ORF">Bca52824_082037</name>
</gene>
<name>A0A8X7TTT6_BRACI</name>
<dbReference type="Proteomes" id="UP000886595">
    <property type="component" value="Unassembled WGS sequence"/>
</dbReference>
<accession>A0A8X7TTT6</accession>
<evidence type="ECO:0000313" key="1">
    <source>
        <dbReference type="EMBL" id="KAG2251901.1"/>
    </source>
</evidence>
<reference evidence="1 2" key="1">
    <citation type="submission" date="2020-02" db="EMBL/GenBank/DDBJ databases">
        <authorList>
            <person name="Ma Q."/>
            <person name="Huang Y."/>
            <person name="Song X."/>
            <person name="Pei D."/>
        </authorList>
    </citation>
    <scope>NUCLEOTIDE SEQUENCE [LARGE SCALE GENOMIC DNA]</scope>
    <source>
        <strain evidence="1">Sxm20200214</strain>
        <tissue evidence="1">Leaf</tissue>
    </source>
</reference>